<protein>
    <submittedName>
        <fullName evidence="10">Uncharacterized protein</fullName>
    </submittedName>
</protein>
<dbReference type="GO" id="GO:0005643">
    <property type="term" value="C:nuclear pore"/>
    <property type="evidence" value="ECO:0007669"/>
    <property type="project" value="UniProtKB-SubCell"/>
</dbReference>
<reference evidence="10" key="1">
    <citation type="journal article" date="2020" name="Stud. Mycol.">
        <title>101 Dothideomycetes genomes: a test case for predicting lifestyles and emergence of pathogens.</title>
        <authorList>
            <person name="Haridas S."/>
            <person name="Albert R."/>
            <person name="Binder M."/>
            <person name="Bloem J."/>
            <person name="Labutti K."/>
            <person name="Salamov A."/>
            <person name="Andreopoulos B."/>
            <person name="Baker S."/>
            <person name="Barry K."/>
            <person name="Bills G."/>
            <person name="Bluhm B."/>
            <person name="Cannon C."/>
            <person name="Castanera R."/>
            <person name="Culley D."/>
            <person name="Daum C."/>
            <person name="Ezra D."/>
            <person name="Gonzalez J."/>
            <person name="Henrissat B."/>
            <person name="Kuo A."/>
            <person name="Liang C."/>
            <person name="Lipzen A."/>
            <person name="Lutzoni F."/>
            <person name="Magnuson J."/>
            <person name="Mondo S."/>
            <person name="Nolan M."/>
            <person name="Ohm R."/>
            <person name="Pangilinan J."/>
            <person name="Park H.-J."/>
            <person name="Ramirez L."/>
            <person name="Alfaro M."/>
            <person name="Sun H."/>
            <person name="Tritt A."/>
            <person name="Yoshinaga Y."/>
            <person name="Zwiers L.-H."/>
            <person name="Turgeon B."/>
            <person name="Goodwin S."/>
            <person name="Spatafora J."/>
            <person name="Crous P."/>
            <person name="Grigoriev I."/>
        </authorList>
    </citation>
    <scope>NUCLEOTIDE SEQUENCE</scope>
    <source>
        <strain evidence="10">CBS 130266</strain>
    </source>
</reference>
<feature type="coiled-coil region" evidence="8">
    <location>
        <begin position="721"/>
        <end position="751"/>
    </location>
</feature>
<dbReference type="AlphaFoldDB" id="A0A9P4NSA8"/>
<evidence type="ECO:0000256" key="8">
    <source>
        <dbReference type="SAM" id="Coils"/>
    </source>
</evidence>
<dbReference type="GO" id="GO:0006406">
    <property type="term" value="P:mRNA export from nucleus"/>
    <property type="evidence" value="ECO:0007669"/>
    <property type="project" value="TreeGrafter"/>
</dbReference>
<keyword evidence="3" id="KW-0509">mRNA transport</keyword>
<dbReference type="GO" id="GO:0017056">
    <property type="term" value="F:structural constituent of nuclear pore"/>
    <property type="evidence" value="ECO:0007669"/>
    <property type="project" value="InterPro"/>
</dbReference>
<gene>
    <name evidence="10" type="ORF">EJ08DRAFT_649346</name>
</gene>
<feature type="region of interest" description="Disordered" evidence="9">
    <location>
        <begin position="801"/>
        <end position="831"/>
    </location>
</feature>
<dbReference type="InterPro" id="IPR037700">
    <property type="entry name" value="NUP88/NUP82"/>
</dbReference>
<dbReference type="PANTHER" id="PTHR13257:SF0">
    <property type="entry name" value="NUCLEAR PORE COMPLEX PROTEIN NUP88"/>
    <property type="match status" value="1"/>
</dbReference>
<organism evidence="10 11">
    <name type="scientific">Tothia fuscella</name>
    <dbReference type="NCBI Taxonomy" id="1048955"/>
    <lineage>
        <taxon>Eukaryota</taxon>
        <taxon>Fungi</taxon>
        <taxon>Dikarya</taxon>
        <taxon>Ascomycota</taxon>
        <taxon>Pezizomycotina</taxon>
        <taxon>Dothideomycetes</taxon>
        <taxon>Pleosporomycetidae</taxon>
        <taxon>Venturiales</taxon>
        <taxon>Cylindrosympodiaceae</taxon>
        <taxon>Tothia</taxon>
    </lineage>
</organism>
<evidence type="ECO:0000256" key="6">
    <source>
        <dbReference type="ARBA" id="ARBA00023132"/>
    </source>
</evidence>
<dbReference type="GO" id="GO:0000056">
    <property type="term" value="P:ribosomal small subunit export from nucleus"/>
    <property type="evidence" value="ECO:0007669"/>
    <property type="project" value="InterPro"/>
</dbReference>
<evidence type="ECO:0000256" key="5">
    <source>
        <dbReference type="ARBA" id="ARBA00023010"/>
    </source>
</evidence>
<keyword evidence="5" id="KW-0811">Translocation</keyword>
<accession>A0A9P4NSA8</accession>
<keyword evidence="2" id="KW-0813">Transport</keyword>
<dbReference type="Proteomes" id="UP000800235">
    <property type="component" value="Unassembled WGS sequence"/>
</dbReference>
<dbReference type="PANTHER" id="PTHR13257">
    <property type="entry name" value="NUCLEOPORIN NUP84-RELATED"/>
    <property type="match status" value="1"/>
</dbReference>
<proteinExistence type="predicted"/>
<name>A0A9P4NSA8_9PEZI</name>
<dbReference type="InterPro" id="IPR015943">
    <property type="entry name" value="WD40/YVTN_repeat-like_dom_sf"/>
</dbReference>
<evidence type="ECO:0000313" key="11">
    <source>
        <dbReference type="Proteomes" id="UP000800235"/>
    </source>
</evidence>
<evidence type="ECO:0000256" key="1">
    <source>
        <dbReference type="ARBA" id="ARBA00004567"/>
    </source>
</evidence>
<comment type="caution">
    <text evidence="10">The sequence shown here is derived from an EMBL/GenBank/DDBJ whole genome shotgun (WGS) entry which is preliminary data.</text>
</comment>
<dbReference type="Gene3D" id="2.130.10.10">
    <property type="entry name" value="YVTN repeat-like/Quinoprotein amine dehydrogenase"/>
    <property type="match status" value="1"/>
</dbReference>
<evidence type="ECO:0000256" key="9">
    <source>
        <dbReference type="SAM" id="MobiDB-lite"/>
    </source>
</evidence>
<keyword evidence="11" id="KW-1185">Reference proteome</keyword>
<evidence type="ECO:0000256" key="7">
    <source>
        <dbReference type="ARBA" id="ARBA00023242"/>
    </source>
</evidence>
<comment type="subcellular location">
    <subcellularLocation>
        <location evidence="1">Nucleus</location>
        <location evidence="1">Nuclear pore complex</location>
    </subcellularLocation>
</comment>
<keyword evidence="8" id="KW-0175">Coiled coil</keyword>
<dbReference type="SUPFAM" id="SSF117289">
    <property type="entry name" value="Nucleoporin domain"/>
    <property type="match status" value="1"/>
</dbReference>
<evidence type="ECO:0000313" key="10">
    <source>
        <dbReference type="EMBL" id="KAF2430767.1"/>
    </source>
</evidence>
<dbReference type="GO" id="GO:0006606">
    <property type="term" value="P:protein import into nucleus"/>
    <property type="evidence" value="ECO:0007669"/>
    <property type="project" value="TreeGrafter"/>
</dbReference>
<feature type="compositionally biased region" description="Acidic residues" evidence="9">
    <location>
        <begin position="697"/>
        <end position="711"/>
    </location>
</feature>
<keyword evidence="6" id="KW-0906">Nuclear pore complex</keyword>
<keyword evidence="7" id="KW-0539">Nucleus</keyword>
<evidence type="ECO:0000256" key="4">
    <source>
        <dbReference type="ARBA" id="ARBA00022927"/>
    </source>
</evidence>
<dbReference type="EMBL" id="MU007036">
    <property type="protein sequence ID" value="KAF2430767.1"/>
    <property type="molecule type" value="Genomic_DNA"/>
</dbReference>
<feature type="region of interest" description="Disordered" evidence="9">
    <location>
        <begin position="694"/>
        <end position="715"/>
    </location>
</feature>
<feature type="compositionally biased region" description="Basic and acidic residues" evidence="9">
    <location>
        <begin position="801"/>
        <end position="821"/>
    </location>
</feature>
<sequence>MPRVLQRTPDWLISPSPGFELFSAKASKTDTNAGNKQQSFNGPSRTISHGRGGEIFVAQGNEVRWADLNMLKEGSGRQRGSMNSSMRSSQSSGSAYKLLKVSGVGQIRQLVISPNKDYLAVVRSHTVHIFFIPDRKYLYSDTAPIKTKSYQLGPTCHVLEQSPVVSVLWHPLGEQGRCLVTITADSVIRLWEINPKNQSSFGEPSTSVDLKKLANVTSAEQDFNASKYGSGKAFTPDSIELEPAAACFGGGAEEGEYPWRSMTLWIAMKGGEIYALCPLLPKRWQTYPGLRDNLALTVSANDIESDEADNANLGMIASQNEFVENMQSQQPFIVSGALEFDTAHVYSRPDTLSAAPRLQGPFEMDPEMDEDDDVTDLLVVGIGSSELEEDEAQSSTSVICLLTKSGHLHMYLDLEGIEGQWLPLRSATTPFSTPRKPVSQEFNDYRTLLSFETIKFDVSSTTTYPSFTRDVCSPYAFFVTTSAGVHYVSMSNWLLKIDHEIGDPAEGAAVRLEAPLQSAHSLVEHPINLRQKKGDPVNNDEVTSCIILADSSRDPDLGYLLLTTQSSQPYAAQLDIADKELHLLSSDSPSQRSTSPARALLLHEPREVYRPDPRFNNPSSLPHFIATQSRHGLREEVRLSNATLQTLTGAHKIMSAETHFIGEAASQLFTQCRRLAEEFKDQIAKVRDMKQRIEGLTGEDEGGASGEDEGEDRPKGTKMLMQRLDDAVERQARILARHEELKKRLAKASARDLSDREKAWIAEVDRLTKTIPDRDVETRDEVPLMRRFDDVKHLGEELAKQAKRIEGGDSGDGKGKGKEENGGVSGGGLVKVPQGFRKERVVGVMQMLDRESALVEATVERLGRLSVGH</sequence>
<evidence type="ECO:0000256" key="3">
    <source>
        <dbReference type="ARBA" id="ARBA00022816"/>
    </source>
</evidence>
<keyword evidence="4" id="KW-0653">Protein transport</keyword>
<evidence type="ECO:0000256" key="2">
    <source>
        <dbReference type="ARBA" id="ARBA00022448"/>
    </source>
</evidence>
<dbReference type="GO" id="GO:0000055">
    <property type="term" value="P:ribosomal large subunit export from nucleus"/>
    <property type="evidence" value="ECO:0007669"/>
    <property type="project" value="InterPro"/>
</dbReference>
<dbReference type="OrthoDB" id="341482at2759"/>